<gene>
    <name evidence="1" type="ORF">GIB67_016682</name>
</gene>
<dbReference type="AlphaFoldDB" id="A0A7J7ME72"/>
<evidence type="ECO:0000313" key="1">
    <source>
        <dbReference type="EMBL" id="KAF6153203.1"/>
    </source>
</evidence>
<sequence length="339" mass="38451">MDIGDDIDIAYYNGIGSEVVEEGFLCYLNQVPYGLSIPLTFFQKGVMNALKSCPGQLNDNIFKMMRVCEALNQRWRDGGIARQFVADNVLKYYKFKYVKDRKSGYLFSDSARPKFFDFEYSGRPWYDHLVMVRGNCMQVPGEPGLELTYKNFNEKHNPKASADTSSLFDVVSREGNELNKVLGELGIRREKRLNSVVEKVQRAHQKQALAAFGSSYADIPPVGTEGVVADVNMAPPLKKQKKESGKDIRASSKGIYLEAVEQKAFDLATRDPTRLDTQIRSNISHLSVAWKSAAEVLKLAAANRGELFWQHDTDKATLQEQFEQEKVLQREHFEKEKAL</sequence>
<keyword evidence="2" id="KW-1185">Reference proteome</keyword>
<proteinExistence type="predicted"/>
<comment type="caution">
    <text evidence="1">The sequence shown here is derived from an EMBL/GenBank/DDBJ whole genome shotgun (WGS) entry which is preliminary data.</text>
</comment>
<accession>A0A7J7ME72</accession>
<dbReference type="Proteomes" id="UP000541444">
    <property type="component" value="Unassembled WGS sequence"/>
</dbReference>
<organism evidence="1 2">
    <name type="scientific">Kingdonia uniflora</name>
    <dbReference type="NCBI Taxonomy" id="39325"/>
    <lineage>
        <taxon>Eukaryota</taxon>
        <taxon>Viridiplantae</taxon>
        <taxon>Streptophyta</taxon>
        <taxon>Embryophyta</taxon>
        <taxon>Tracheophyta</taxon>
        <taxon>Spermatophyta</taxon>
        <taxon>Magnoliopsida</taxon>
        <taxon>Ranunculales</taxon>
        <taxon>Circaeasteraceae</taxon>
        <taxon>Kingdonia</taxon>
    </lineage>
</organism>
<reference evidence="1 2" key="1">
    <citation type="journal article" date="2020" name="IScience">
        <title>Genome Sequencing of the Endangered Kingdonia uniflora (Circaeasteraceae, Ranunculales) Reveals Potential Mechanisms of Evolutionary Specialization.</title>
        <authorList>
            <person name="Sun Y."/>
            <person name="Deng T."/>
            <person name="Zhang A."/>
            <person name="Moore M.J."/>
            <person name="Landis J.B."/>
            <person name="Lin N."/>
            <person name="Zhang H."/>
            <person name="Zhang X."/>
            <person name="Huang J."/>
            <person name="Zhang X."/>
            <person name="Sun H."/>
            <person name="Wang H."/>
        </authorList>
    </citation>
    <scope>NUCLEOTIDE SEQUENCE [LARGE SCALE GENOMIC DNA]</scope>
    <source>
        <strain evidence="1">TB1705</strain>
        <tissue evidence="1">Leaf</tissue>
    </source>
</reference>
<dbReference type="EMBL" id="JACGCM010001580">
    <property type="protein sequence ID" value="KAF6153203.1"/>
    <property type="molecule type" value="Genomic_DNA"/>
</dbReference>
<protein>
    <submittedName>
        <fullName evidence="1">Uncharacterized protein</fullName>
    </submittedName>
</protein>
<evidence type="ECO:0000313" key="2">
    <source>
        <dbReference type="Proteomes" id="UP000541444"/>
    </source>
</evidence>
<name>A0A7J7ME72_9MAGN</name>